<evidence type="ECO:0000313" key="2">
    <source>
        <dbReference type="Proteomes" id="UP000887226"/>
    </source>
</evidence>
<comment type="caution">
    <text evidence="1">The sequence shown here is derived from an EMBL/GenBank/DDBJ whole genome shotgun (WGS) entry which is preliminary data.</text>
</comment>
<sequence>YPWLEKVLNMRSPRFLKQTNKTFRVGNCKIGQVQFRNATSSMTLAQTKKQVRQEKQGPKDIGPLGVFAIRHIEGERYYSCVGVSVINPSKLLFCDSCHARLAAPYQNPQETVKPSCCDKATYCSTKCYIIAATGDHKVI</sequence>
<dbReference type="OrthoDB" id="438641at2759"/>
<reference evidence="1" key="1">
    <citation type="journal article" date="2021" name="IMA Fungus">
        <title>Genomic characterization of three marine fungi, including Emericellopsis atlantica sp. nov. with signatures of a generalist lifestyle and marine biomass degradation.</title>
        <authorList>
            <person name="Hagestad O.C."/>
            <person name="Hou L."/>
            <person name="Andersen J.H."/>
            <person name="Hansen E.H."/>
            <person name="Altermark B."/>
            <person name="Li C."/>
            <person name="Kuhnert E."/>
            <person name="Cox R.J."/>
            <person name="Crous P.W."/>
            <person name="Spatafora J.W."/>
            <person name="Lail K."/>
            <person name="Amirebrahimi M."/>
            <person name="Lipzen A."/>
            <person name="Pangilinan J."/>
            <person name="Andreopoulos W."/>
            <person name="Hayes R.D."/>
            <person name="Ng V."/>
            <person name="Grigoriev I.V."/>
            <person name="Jackson S.A."/>
            <person name="Sutton T.D.S."/>
            <person name="Dobson A.D.W."/>
            <person name="Rama T."/>
        </authorList>
    </citation>
    <scope>NUCLEOTIDE SEQUENCE</scope>
    <source>
        <strain evidence="1">TRa3180A</strain>
    </source>
</reference>
<name>A0A9P7Z0L6_9HELO</name>
<evidence type="ECO:0000313" key="1">
    <source>
        <dbReference type="EMBL" id="KAG9243219.1"/>
    </source>
</evidence>
<dbReference type="EMBL" id="MU253996">
    <property type="protein sequence ID" value="KAG9243219.1"/>
    <property type="molecule type" value="Genomic_DNA"/>
</dbReference>
<feature type="non-terminal residue" evidence="1">
    <location>
        <position position="1"/>
    </location>
</feature>
<organism evidence="1 2">
    <name type="scientific">Calycina marina</name>
    <dbReference type="NCBI Taxonomy" id="1763456"/>
    <lineage>
        <taxon>Eukaryota</taxon>
        <taxon>Fungi</taxon>
        <taxon>Dikarya</taxon>
        <taxon>Ascomycota</taxon>
        <taxon>Pezizomycotina</taxon>
        <taxon>Leotiomycetes</taxon>
        <taxon>Helotiales</taxon>
        <taxon>Pezizellaceae</taxon>
        <taxon>Calycina</taxon>
    </lineage>
</organism>
<dbReference type="Proteomes" id="UP000887226">
    <property type="component" value="Unassembled WGS sequence"/>
</dbReference>
<proteinExistence type="predicted"/>
<keyword evidence="2" id="KW-1185">Reference proteome</keyword>
<gene>
    <name evidence="1" type="ORF">BJ878DRAFT_424114</name>
</gene>
<dbReference type="AlphaFoldDB" id="A0A9P7Z0L6"/>
<protein>
    <submittedName>
        <fullName evidence="1">Uncharacterized protein</fullName>
    </submittedName>
</protein>
<accession>A0A9P7Z0L6</accession>